<protein>
    <submittedName>
        <fullName evidence="2">Uncharacterized protein</fullName>
    </submittedName>
</protein>
<feature type="region of interest" description="Disordered" evidence="1">
    <location>
        <begin position="95"/>
        <end position="115"/>
    </location>
</feature>
<sequence length="115" mass="13403">MAMREECKHFQSRTYASGEVARFCELDLAPEAPWRCPADCPRYERRLADAGWVHGTLVEPAVEDEPAGDHIAELLDDAERIVTAVAPDVLAEVEHERRVEERRQGRRRWPPWRRR</sequence>
<keyword evidence="3" id="KW-1185">Reference proteome</keyword>
<name>A0ABV6C1A3_9ACTN</name>
<evidence type="ECO:0000313" key="3">
    <source>
        <dbReference type="Proteomes" id="UP001589788"/>
    </source>
</evidence>
<accession>A0ABV6C1A3</accession>
<proteinExistence type="predicted"/>
<reference evidence="2 3" key="1">
    <citation type="submission" date="2024-09" db="EMBL/GenBank/DDBJ databases">
        <authorList>
            <person name="Sun Q."/>
            <person name="Mori K."/>
        </authorList>
    </citation>
    <scope>NUCLEOTIDE SEQUENCE [LARGE SCALE GENOMIC DNA]</scope>
    <source>
        <strain evidence="2 3">JCM 15389</strain>
    </source>
</reference>
<evidence type="ECO:0000313" key="2">
    <source>
        <dbReference type="EMBL" id="MFC0081471.1"/>
    </source>
</evidence>
<dbReference type="RefSeq" id="WP_248105495.1">
    <property type="nucleotide sequence ID" value="NZ_JAKHEX010000002.1"/>
</dbReference>
<dbReference type="Proteomes" id="UP001589788">
    <property type="component" value="Unassembled WGS sequence"/>
</dbReference>
<evidence type="ECO:0000256" key="1">
    <source>
        <dbReference type="SAM" id="MobiDB-lite"/>
    </source>
</evidence>
<organism evidence="2 3">
    <name type="scientific">Aciditerrimonas ferrireducens</name>
    <dbReference type="NCBI Taxonomy" id="667306"/>
    <lineage>
        <taxon>Bacteria</taxon>
        <taxon>Bacillati</taxon>
        <taxon>Actinomycetota</taxon>
        <taxon>Acidimicrobiia</taxon>
        <taxon>Acidimicrobiales</taxon>
        <taxon>Acidimicrobiaceae</taxon>
        <taxon>Aciditerrimonas</taxon>
    </lineage>
</organism>
<gene>
    <name evidence="2" type="ORF">ACFFRE_04820</name>
</gene>
<feature type="compositionally biased region" description="Basic residues" evidence="1">
    <location>
        <begin position="104"/>
        <end position="115"/>
    </location>
</feature>
<dbReference type="EMBL" id="JBHLYQ010000032">
    <property type="protein sequence ID" value="MFC0081471.1"/>
    <property type="molecule type" value="Genomic_DNA"/>
</dbReference>
<comment type="caution">
    <text evidence="2">The sequence shown here is derived from an EMBL/GenBank/DDBJ whole genome shotgun (WGS) entry which is preliminary data.</text>
</comment>